<name>A0ABP9A3B8_9PSEU</name>
<feature type="transmembrane region" description="Helical" evidence="2">
    <location>
        <begin position="18"/>
        <end position="38"/>
    </location>
</feature>
<keyword evidence="2" id="KW-0812">Transmembrane</keyword>
<keyword evidence="2" id="KW-1133">Transmembrane helix</keyword>
<feature type="compositionally biased region" description="Basic and acidic residues" evidence="1">
    <location>
        <begin position="306"/>
        <end position="321"/>
    </location>
</feature>
<dbReference type="Proteomes" id="UP001500928">
    <property type="component" value="Unassembled WGS sequence"/>
</dbReference>
<evidence type="ECO:0000313" key="3">
    <source>
        <dbReference type="EMBL" id="GAA4772578.1"/>
    </source>
</evidence>
<protein>
    <recommendedName>
        <fullName evidence="5">Capsular polysaccharide biosynthesis protein</fullName>
    </recommendedName>
</protein>
<dbReference type="EMBL" id="BAABHO010000001">
    <property type="protein sequence ID" value="GAA4772578.1"/>
    <property type="molecule type" value="Genomic_DNA"/>
</dbReference>
<comment type="caution">
    <text evidence="3">The sequence shown here is derived from an EMBL/GenBank/DDBJ whole genome shotgun (WGS) entry which is preliminary data.</text>
</comment>
<sequence length="421" mass="42581">MASGGWTQARRPRRWPRVAVAALAVLAVVLIAVLVAALRSPTFTATATAVASPAEVAGTAVGLAATVPVRAAAARAAGLPDDAAGDVDVTASGAGLVTVVARRGTAGEAGALAGATTTALADALDRLDAQRLAADLAPVGAELAALTTTLRATPLGDPARGPLEQRYAALSTALAQRTAAPAPRLLPDGDPVVAAGRSPVAEVLPAVVALAVLPGVAAGAAGVAGGLRGERAARARRDRTLALARVDGPHAVLHPGDDVPAVLTRLYADVVRGRGPVLVFQLADPRARDLGRDVVEAARITGDHLPLRDLTPDRRNDRPPVPDDLGEPAVWALRRPRADAEALDRVRHAGVRAALVAVDTRRALPARLADTVSALEGAAVAVRGVVVWRGRFPRAQTPPPAGGDLAVAAAGDAPPHAARTP</sequence>
<accession>A0ABP9A3B8</accession>
<evidence type="ECO:0008006" key="5">
    <source>
        <dbReference type="Google" id="ProtNLM"/>
    </source>
</evidence>
<keyword evidence="2" id="KW-0472">Membrane</keyword>
<feature type="region of interest" description="Disordered" evidence="1">
    <location>
        <begin position="306"/>
        <end position="327"/>
    </location>
</feature>
<evidence type="ECO:0000313" key="4">
    <source>
        <dbReference type="Proteomes" id="UP001500928"/>
    </source>
</evidence>
<evidence type="ECO:0000256" key="1">
    <source>
        <dbReference type="SAM" id="MobiDB-lite"/>
    </source>
</evidence>
<feature type="compositionally biased region" description="Low complexity" evidence="1">
    <location>
        <begin position="402"/>
        <end position="421"/>
    </location>
</feature>
<gene>
    <name evidence="3" type="ORF">GCM10023200_01140</name>
</gene>
<feature type="region of interest" description="Disordered" evidence="1">
    <location>
        <begin position="393"/>
        <end position="421"/>
    </location>
</feature>
<organism evidence="3 4">
    <name type="scientific">Actinomycetospora chlora</name>
    <dbReference type="NCBI Taxonomy" id="663608"/>
    <lineage>
        <taxon>Bacteria</taxon>
        <taxon>Bacillati</taxon>
        <taxon>Actinomycetota</taxon>
        <taxon>Actinomycetes</taxon>
        <taxon>Pseudonocardiales</taxon>
        <taxon>Pseudonocardiaceae</taxon>
        <taxon>Actinomycetospora</taxon>
    </lineage>
</organism>
<dbReference type="RefSeq" id="WP_345410234.1">
    <property type="nucleotide sequence ID" value="NZ_BAABHO010000001.1"/>
</dbReference>
<evidence type="ECO:0000256" key="2">
    <source>
        <dbReference type="SAM" id="Phobius"/>
    </source>
</evidence>
<keyword evidence="4" id="KW-1185">Reference proteome</keyword>
<proteinExistence type="predicted"/>
<reference evidence="4" key="1">
    <citation type="journal article" date="2019" name="Int. J. Syst. Evol. Microbiol.">
        <title>The Global Catalogue of Microorganisms (GCM) 10K type strain sequencing project: providing services to taxonomists for standard genome sequencing and annotation.</title>
        <authorList>
            <consortium name="The Broad Institute Genomics Platform"/>
            <consortium name="The Broad Institute Genome Sequencing Center for Infectious Disease"/>
            <person name="Wu L."/>
            <person name="Ma J."/>
        </authorList>
    </citation>
    <scope>NUCLEOTIDE SEQUENCE [LARGE SCALE GENOMIC DNA]</scope>
    <source>
        <strain evidence="4">JCM 17979</strain>
    </source>
</reference>